<evidence type="ECO:0000256" key="1">
    <source>
        <dbReference type="SAM" id="MobiDB-lite"/>
    </source>
</evidence>
<comment type="caution">
    <text evidence="2">The sequence shown here is derived from an EMBL/GenBank/DDBJ whole genome shotgun (WGS) entry which is preliminary data.</text>
</comment>
<evidence type="ECO:0000313" key="2">
    <source>
        <dbReference type="EMBL" id="KNE88142.1"/>
    </source>
</evidence>
<keyword evidence="3" id="KW-1185">Reference proteome</keyword>
<protein>
    <submittedName>
        <fullName evidence="2">Uncharacterized protein</fullName>
    </submittedName>
</protein>
<organism evidence="2 3">
    <name type="scientific">Puccinia striiformis f. sp. tritici PST-78</name>
    <dbReference type="NCBI Taxonomy" id="1165861"/>
    <lineage>
        <taxon>Eukaryota</taxon>
        <taxon>Fungi</taxon>
        <taxon>Dikarya</taxon>
        <taxon>Basidiomycota</taxon>
        <taxon>Pucciniomycotina</taxon>
        <taxon>Pucciniomycetes</taxon>
        <taxon>Pucciniales</taxon>
        <taxon>Pucciniaceae</taxon>
        <taxon>Puccinia</taxon>
    </lineage>
</organism>
<feature type="compositionally biased region" description="Polar residues" evidence="1">
    <location>
        <begin position="67"/>
        <end position="92"/>
    </location>
</feature>
<gene>
    <name evidence="2" type="ORF">PSTG_18463</name>
</gene>
<dbReference type="AlphaFoldDB" id="A0A0L0UM45"/>
<evidence type="ECO:0000313" key="3">
    <source>
        <dbReference type="Proteomes" id="UP000054564"/>
    </source>
</evidence>
<name>A0A0L0UM45_9BASI</name>
<dbReference type="Proteomes" id="UP000054564">
    <property type="component" value="Unassembled WGS sequence"/>
</dbReference>
<reference evidence="3" key="1">
    <citation type="submission" date="2014-03" db="EMBL/GenBank/DDBJ databases">
        <title>The Genome Sequence of Puccinia striiformis f. sp. tritici PST-78.</title>
        <authorList>
            <consortium name="The Broad Institute Genome Sequencing Platform"/>
            <person name="Cuomo C."/>
            <person name="Hulbert S."/>
            <person name="Chen X."/>
            <person name="Walker B."/>
            <person name="Young S.K."/>
            <person name="Zeng Q."/>
            <person name="Gargeya S."/>
            <person name="Fitzgerald M."/>
            <person name="Haas B."/>
            <person name="Abouelleil A."/>
            <person name="Alvarado L."/>
            <person name="Arachchi H.M."/>
            <person name="Berlin A.M."/>
            <person name="Chapman S.B."/>
            <person name="Goldberg J."/>
            <person name="Griggs A."/>
            <person name="Gujja S."/>
            <person name="Hansen M."/>
            <person name="Howarth C."/>
            <person name="Imamovic A."/>
            <person name="Larimer J."/>
            <person name="McCowan C."/>
            <person name="Montmayeur A."/>
            <person name="Murphy C."/>
            <person name="Neiman D."/>
            <person name="Pearson M."/>
            <person name="Priest M."/>
            <person name="Roberts A."/>
            <person name="Saif S."/>
            <person name="Shea T."/>
            <person name="Sisk P."/>
            <person name="Sykes S."/>
            <person name="Wortman J."/>
            <person name="Nusbaum C."/>
            <person name="Birren B."/>
        </authorList>
    </citation>
    <scope>NUCLEOTIDE SEQUENCE [LARGE SCALE GENOMIC DNA]</scope>
    <source>
        <strain evidence="3">race PST-78</strain>
    </source>
</reference>
<feature type="region of interest" description="Disordered" evidence="1">
    <location>
        <begin position="65"/>
        <end position="101"/>
    </location>
</feature>
<dbReference type="EMBL" id="AJIL01003013">
    <property type="protein sequence ID" value="KNE88142.1"/>
    <property type="molecule type" value="Genomic_DNA"/>
</dbReference>
<proteinExistence type="predicted"/>
<sequence>MFDPMIKILKKYLNLALRCDTVVMATFLHPSWRMMLFTNRFPDHLTRIIGLTSKKFNERAALLKSLQPETLQPKNTQSETNASPEDSDSGTSGRPRAATWPSLELLAATSTRGGTWSACKDKRPTLEVTISPWPKRSPPSFERLIQPNGMWLITTIDVPATSSR</sequence>
<accession>A0A0L0UM45</accession>